<dbReference type="InterPro" id="IPR050482">
    <property type="entry name" value="Sensor_HK_TwoCompSys"/>
</dbReference>
<dbReference type="GO" id="GO:0004673">
    <property type="term" value="F:protein histidine kinase activity"/>
    <property type="evidence" value="ECO:0007669"/>
    <property type="project" value="UniProtKB-EC"/>
</dbReference>
<dbReference type="InterPro" id="IPR036890">
    <property type="entry name" value="HATPase_C_sf"/>
</dbReference>
<keyword evidence="3" id="KW-0808">Transferase</keyword>
<evidence type="ECO:0000313" key="6">
    <source>
        <dbReference type="EMBL" id="GAG48838.1"/>
    </source>
</evidence>
<dbReference type="PANTHER" id="PTHR24421">
    <property type="entry name" value="NITRATE/NITRITE SENSOR PROTEIN NARX-RELATED"/>
    <property type="match status" value="1"/>
</dbReference>
<organism evidence="6">
    <name type="scientific">marine sediment metagenome</name>
    <dbReference type="NCBI Taxonomy" id="412755"/>
    <lineage>
        <taxon>unclassified sequences</taxon>
        <taxon>metagenomes</taxon>
        <taxon>ecological metagenomes</taxon>
    </lineage>
</organism>
<comment type="caution">
    <text evidence="6">The sequence shown here is derived from an EMBL/GenBank/DDBJ whole genome shotgun (WGS) entry which is preliminary data.</text>
</comment>
<dbReference type="SUPFAM" id="SSF55874">
    <property type="entry name" value="ATPase domain of HSP90 chaperone/DNA topoisomerase II/histidine kinase"/>
    <property type="match status" value="1"/>
</dbReference>
<dbReference type="CDD" id="cd16917">
    <property type="entry name" value="HATPase_UhpB-NarQ-NarX-like"/>
    <property type="match status" value="1"/>
</dbReference>
<comment type="catalytic activity">
    <reaction evidence="1">
        <text>ATP + protein L-histidine = ADP + protein N-phospho-L-histidine.</text>
        <dbReference type="EC" id="2.7.13.3"/>
    </reaction>
</comment>
<name>X0YJU1_9ZZZZ</name>
<evidence type="ECO:0000256" key="5">
    <source>
        <dbReference type="SAM" id="MobiDB-lite"/>
    </source>
</evidence>
<keyword evidence="4" id="KW-0418">Kinase</keyword>
<dbReference type="EMBL" id="BARS01057130">
    <property type="protein sequence ID" value="GAG48838.1"/>
    <property type="molecule type" value="Genomic_DNA"/>
</dbReference>
<evidence type="ECO:0000256" key="1">
    <source>
        <dbReference type="ARBA" id="ARBA00000085"/>
    </source>
</evidence>
<dbReference type="Gene3D" id="3.30.565.10">
    <property type="entry name" value="Histidine kinase-like ATPase, C-terminal domain"/>
    <property type="match status" value="1"/>
</dbReference>
<dbReference type="AlphaFoldDB" id="X0YJU1"/>
<accession>X0YJU1</accession>
<feature type="non-terminal residue" evidence="6">
    <location>
        <position position="1"/>
    </location>
</feature>
<dbReference type="GO" id="GO:0000160">
    <property type="term" value="P:phosphorelay signal transduction system"/>
    <property type="evidence" value="ECO:0007669"/>
    <property type="project" value="UniProtKB-KW"/>
</dbReference>
<dbReference type="EC" id="2.7.13.3" evidence="2"/>
<evidence type="ECO:0000256" key="3">
    <source>
        <dbReference type="ARBA" id="ARBA00022679"/>
    </source>
</evidence>
<sequence length="70" mass="7219">ITISDNGKGFKPPSSMGDLAKDGKLGLAGMLERTGLIGGTLTVESQPDEGTNITVEVLEYSTTNGSLPTH</sequence>
<protein>
    <recommendedName>
        <fullName evidence="2">histidine kinase</fullName>
        <ecNumber evidence="2">2.7.13.3</ecNumber>
    </recommendedName>
</protein>
<proteinExistence type="predicted"/>
<evidence type="ECO:0000256" key="4">
    <source>
        <dbReference type="ARBA" id="ARBA00022777"/>
    </source>
</evidence>
<dbReference type="PANTHER" id="PTHR24421:SF10">
    <property type="entry name" value="NITRATE_NITRITE SENSOR PROTEIN NARQ"/>
    <property type="match status" value="1"/>
</dbReference>
<reference evidence="6" key="1">
    <citation type="journal article" date="2014" name="Front. Microbiol.">
        <title>High frequency of phylogenetically diverse reductive dehalogenase-homologous genes in deep subseafloor sedimentary metagenomes.</title>
        <authorList>
            <person name="Kawai M."/>
            <person name="Futagami T."/>
            <person name="Toyoda A."/>
            <person name="Takaki Y."/>
            <person name="Nishi S."/>
            <person name="Hori S."/>
            <person name="Arai W."/>
            <person name="Tsubouchi T."/>
            <person name="Morono Y."/>
            <person name="Uchiyama I."/>
            <person name="Ito T."/>
            <person name="Fujiyama A."/>
            <person name="Inagaki F."/>
            <person name="Takami H."/>
        </authorList>
    </citation>
    <scope>NUCLEOTIDE SEQUENCE</scope>
    <source>
        <strain evidence="6">Expedition CK06-06</strain>
    </source>
</reference>
<evidence type="ECO:0000256" key="2">
    <source>
        <dbReference type="ARBA" id="ARBA00012438"/>
    </source>
</evidence>
<gene>
    <name evidence="6" type="ORF">S01H1_83884</name>
</gene>
<feature type="region of interest" description="Disordered" evidence="5">
    <location>
        <begin position="1"/>
        <end position="21"/>
    </location>
</feature>